<dbReference type="PROSITE" id="PS00018">
    <property type="entry name" value="EF_HAND_1"/>
    <property type="match status" value="1"/>
</dbReference>
<dbReference type="InterPro" id="IPR018247">
    <property type="entry name" value="EF_Hand_1_Ca_BS"/>
</dbReference>
<organism evidence="2">
    <name type="scientific">Aureoumbra lagunensis</name>
    <dbReference type="NCBI Taxonomy" id="44058"/>
    <lineage>
        <taxon>Eukaryota</taxon>
        <taxon>Sar</taxon>
        <taxon>Stramenopiles</taxon>
        <taxon>Ochrophyta</taxon>
        <taxon>Pelagophyceae</taxon>
        <taxon>Pelagomonadales</taxon>
        <taxon>Aureoumbra</taxon>
    </lineage>
</organism>
<keyword evidence="1" id="KW-1133">Transmembrane helix</keyword>
<sequence length="410" mass="47751">MKRHVLNEDKRHRRPGRRLQLIVRRNWLWCCFCMIPFVFLIIWLKRWYYSGSPIDEDGLVDRRRRRLRPLGASMIDKYAESMVQHGFDIHESKISSVVHLVQGKVVVVMDEVISEGERRRVADRYIKLTGKAAQDGWHREKASDLSLDHNAMAKNMPFEECDAEAMSIIRTAAPHFYDQCNPDFPMWVTRCSIYMQTFIDIDEAHQDRSHDALAFSVTAIWYPHERWSSAWGGETTFLSGSGDSSADLLLPVLPKPRRLLMFDSEIPHMAKPTTPIAEPFQLYSSIAHLTLPTTRTSGNRFTFVLRTMCGRQSVPDLHERFDTDHNQLLSRSELIQLFRHLEIERIEGAIQRLSRIAKGQQQYTIDHLKAFFDIRYEEDSSRHFAHLDNFSITAALADHPSSHTRQLLRH</sequence>
<evidence type="ECO:0000313" key="2">
    <source>
        <dbReference type="EMBL" id="CAE0373634.1"/>
    </source>
</evidence>
<gene>
    <name evidence="2" type="ORF">ALAG00032_LOCUS14435</name>
</gene>
<dbReference type="EMBL" id="HBIJ01022144">
    <property type="protein sequence ID" value="CAE0373634.1"/>
    <property type="molecule type" value="Transcribed_RNA"/>
</dbReference>
<protein>
    <submittedName>
        <fullName evidence="2">Uncharacterized protein</fullName>
    </submittedName>
</protein>
<proteinExistence type="predicted"/>
<dbReference type="Gene3D" id="2.60.120.620">
    <property type="entry name" value="q2cbj1_9rhob like domain"/>
    <property type="match status" value="1"/>
</dbReference>
<reference evidence="2" key="1">
    <citation type="submission" date="2021-01" db="EMBL/GenBank/DDBJ databases">
        <authorList>
            <person name="Corre E."/>
            <person name="Pelletier E."/>
            <person name="Niang G."/>
            <person name="Scheremetjew M."/>
            <person name="Finn R."/>
            <person name="Kale V."/>
            <person name="Holt S."/>
            <person name="Cochrane G."/>
            <person name="Meng A."/>
            <person name="Brown T."/>
            <person name="Cohen L."/>
        </authorList>
    </citation>
    <scope>NUCLEOTIDE SEQUENCE</scope>
    <source>
        <strain evidence="2">CCMP1510</strain>
    </source>
</reference>
<feature type="transmembrane region" description="Helical" evidence="1">
    <location>
        <begin position="21"/>
        <end position="44"/>
    </location>
</feature>
<evidence type="ECO:0000256" key="1">
    <source>
        <dbReference type="SAM" id="Phobius"/>
    </source>
</evidence>
<dbReference type="AlphaFoldDB" id="A0A7S3NQZ2"/>
<keyword evidence="1" id="KW-0812">Transmembrane</keyword>
<name>A0A7S3NQZ2_9STRA</name>
<keyword evidence="1" id="KW-0472">Membrane</keyword>
<accession>A0A7S3NQZ2</accession>